<dbReference type="PANTHER" id="PTHR31636">
    <property type="entry name" value="OSJNBA0084A10.13 PROTEIN-RELATED"/>
    <property type="match status" value="1"/>
</dbReference>
<feature type="region of interest" description="Disordered" evidence="4">
    <location>
        <begin position="19"/>
        <end position="50"/>
    </location>
</feature>
<evidence type="ECO:0000256" key="1">
    <source>
        <dbReference type="ARBA" id="ARBA00023015"/>
    </source>
</evidence>
<keyword evidence="6" id="KW-1185">Reference proteome</keyword>
<feature type="region of interest" description="Leucine repeat II (LRII)" evidence="3">
    <location>
        <begin position="452"/>
        <end position="484"/>
    </location>
</feature>
<name>A0A484NCA1_9ASTE</name>
<feature type="compositionally biased region" description="Polar residues" evidence="4">
    <location>
        <begin position="31"/>
        <end position="49"/>
    </location>
</feature>
<sequence>MDYSLGKEIIFTTLKQPLDNAESSKDESLPLNVTNAPSTGIGTNASTPESDPVIKYLNQILLEDDENDQSTSYDPIALRAAEDSFYEALHQNPSPSNQEPVFSNNSSERSSDYRTNGSTISMSYDTVPLCNVDPGGSKLSLASVHLDLLTTPDRKNRSLHCLDNIEKSETNSFIVANSVPYKLSYANEFTLQFNRGKEEGTRFFPACSQLVLDTGKAKGKKHHFQDDDCEPREERSSKHSAVYEDAVELSEVFDKVFLCTDNTDSPSGVRKGTQWKGRGNGRRHSKNRGDSCEVVDLHSLLVSCAQSIAAVDHGTTKELLKGIRQNSSPTGNAYQRMAHAFANALEARLNGTGTQLYTALTWNKEFVCELLKTHLTSWPVMRVSIFFANKMIYNVASKGNSLHVIDFGINYGIQWPTLIRDLSQRPGGPPKLRITGIELPQPGFRPAQMVEETGSRLANYCKRFGVPFQYNAITSNDWETIKIDDLKIMSGEVVVVNSLFRFRYLLDERALVSRSPKDDVLNLIREANPHLYVQATMVGSYNSHFFLTRFREALCFYSDLFDLSDATLHHRDRVNFEQRFVWRHIVNIIACEGAERVERPETYKQWQSRIMRAGFKPLPLNPELVKELRGKMKAAYHKDFLFDEDGPWIRHGWKGRFLCGSACWVPAQQTHKLR</sequence>
<dbReference type="AlphaFoldDB" id="A0A484NCA1"/>
<dbReference type="Proteomes" id="UP000595140">
    <property type="component" value="Unassembled WGS sequence"/>
</dbReference>
<keyword evidence="1" id="KW-0805">Transcription regulation</keyword>
<dbReference type="PROSITE" id="PS50985">
    <property type="entry name" value="GRAS"/>
    <property type="match status" value="1"/>
</dbReference>
<comment type="caution">
    <text evidence="3">Lacks conserved residue(s) required for the propagation of feature annotation.</text>
</comment>
<comment type="similarity">
    <text evidence="3">Belongs to the GRAS family.</text>
</comment>
<accession>A0A484NCA1</accession>
<dbReference type="InterPro" id="IPR005202">
    <property type="entry name" value="TF_GRAS"/>
</dbReference>
<evidence type="ECO:0000313" key="5">
    <source>
        <dbReference type="EMBL" id="VFQ98207.1"/>
    </source>
</evidence>
<feature type="region of interest" description="Disordered" evidence="4">
    <location>
        <begin position="90"/>
        <end position="115"/>
    </location>
</feature>
<feature type="region of interest" description="SAW" evidence="3">
    <location>
        <begin position="590"/>
        <end position="665"/>
    </location>
</feature>
<feature type="compositionally biased region" description="Polar residues" evidence="4">
    <location>
        <begin position="91"/>
        <end position="115"/>
    </location>
</feature>
<proteinExistence type="inferred from homology"/>
<protein>
    <submittedName>
        <fullName evidence="5">Uncharacterized protein</fullName>
    </submittedName>
</protein>
<dbReference type="Pfam" id="PF03514">
    <property type="entry name" value="GRAS"/>
    <property type="match status" value="1"/>
</dbReference>
<evidence type="ECO:0000313" key="6">
    <source>
        <dbReference type="Proteomes" id="UP000595140"/>
    </source>
</evidence>
<evidence type="ECO:0000256" key="2">
    <source>
        <dbReference type="ARBA" id="ARBA00023163"/>
    </source>
</evidence>
<feature type="short sequence motif" description="VHIID" evidence="3">
    <location>
        <begin position="402"/>
        <end position="406"/>
    </location>
</feature>
<evidence type="ECO:0000256" key="3">
    <source>
        <dbReference type="PROSITE-ProRule" id="PRU01191"/>
    </source>
</evidence>
<keyword evidence="2" id="KW-0804">Transcription</keyword>
<gene>
    <name evidence="5" type="ORF">CCAM_LOCUS39983</name>
</gene>
<organism evidence="5 6">
    <name type="scientific">Cuscuta campestris</name>
    <dbReference type="NCBI Taxonomy" id="132261"/>
    <lineage>
        <taxon>Eukaryota</taxon>
        <taxon>Viridiplantae</taxon>
        <taxon>Streptophyta</taxon>
        <taxon>Embryophyta</taxon>
        <taxon>Tracheophyta</taxon>
        <taxon>Spermatophyta</taxon>
        <taxon>Magnoliopsida</taxon>
        <taxon>eudicotyledons</taxon>
        <taxon>Gunneridae</taxon>
        <taxon>Pentapetalae</taxon>
        <taxon>asterids</taxon>
        <taxon>lamiids</taxon>
        <taxon>Solanales</taxon>
        <taxon>Convolvulaceae</taxon>
        <taxon>Cuscuteae</taxon>
        <taxon>Cuscuta</taxon>
        <taxon>Cuscuta subgen. Grammica</taxon>
        <taxon>Cuscuta sect. Cleistogrammica</taxon>
    </lineage>
</organism>
<evidence type="ECO:0000256" key="4">
    <source>
        <dbReference type="SAM" id="MobiDB-lite"/>
    </source>
</evidence>
<reference evidence="5 6" key="1">
    <citation type="submission" date="2018-04" db="EMBL/GenBank/DDBJ databases">
        <authorList>
            <person name="Vogel A."/>
        </authorList>
    </citation>
    <scope>NUCLEOTIDE SEQUENCE [LARGE SCALE GENOMIC DNA]</scope>
</reference>
<dbReference type="OrthoDB" id="47276at2759"/>
<dbReference type="EMBL" id="OOIL02006568">
    <property type="protein sequence ID" value="VFQ98207.1"/>
    <property type="molecule type" value="Genomic_DNA"/>
</dbReference>
<feature type="region of interest" description="Disordered" evidence="4">
    <location>
        <begin position="266"/>
        <end position="289"/>
    </location>
</feature>